<comment type="similarity">
    <text evidence="1">Belongs to the glycosyltransferase 20 family.</text>
</comment>
<evidence type="ECO:0000256" key="1">
    <source>
        <dbReference type="ARBA" id="ARBA00008799"/>
    </source>
</evidence>
<dbReference type="PANTHER" id="PTHR10788:SF106">
    <property type="entry name" value="BCDNA.GH08860"/>
    <property type="match status" value="1"/>
</dbReference>
<dbReference type="Pfam" id="PF00982">
    <property type="entry name" value="Glyco_transf_20"/>
    <property type="match status" value="1"/>
</dbReference>
<dbReference type="PANTHER" id="PTHR10788">
    <property type="entry name" value="TREHALOSE-6-PHOSPHATE SYNTHASE"/>
    <property type="match status" value="1"/>
</dbReference>
<dbReference type="AlphaFoldDB" id="A0A2N6V9Q8"/>
<evidence type="ECO:0000313" key="3">
    <source>
        <dbReference type="EMBL" id="PMC95932.1"/>
    </source>
</evidence>
<dbReference type="GO" id="GO:0005992">
    <property type="term" value="P:trehalose biosynthetic process"/>
    <property type="evidence" value="ECO:0007669"/>
    <property type="project" value="InterPro"/>
</dbReference>
<proteinExistence type="inferred from homology"/>
<gene>
    <name evidence="3" type="ORF">CJ199_16735</name>
</gene>
<dbReference type="RefSeq" id="WP_180965567.1">
    <property type="nucleotide sequence ID" value="NZ_PNHK01000895.1"/>
</dbReference>
<sequence length="94" mass="10022">EMTAFYLAADVMLVTPLRDGMNLVAKEYAACRTDDSGALVLSEFAGAADQLTQAVLINPHDITELKDAKSNPKAQKSSAGRSTNFRLNSTTCGL</sequence>
<dbReference type="SUPFAM" id="SSF53756">
    <property type="entry name" value="UDP-Glycosyltransferase/glycogen phosphorylase"/>
    <property type="match status" value="1"/>
</dbReference>
<comment type="caution">
    <text evidence="3">The sequence shown here is derived from an EMBL/GenBank/DDBJ whole genome shotgun (WGS) entry which is preliminary data.</text>
</comment>
<organism evidence="3 4">
    <name type="scientific">Brevibacterium paucivorans</name>
    <dbReference type="NCBI Taxonomy" id="170994"/>
    <lineage>
        <taxon>Bacteria</taxon>
        <taxon>Bacillati</taxon>
        <taxon>Actinomycetota</taxon>
        <taxon>Actinomycetes</taxon>
        <taxon>Micrococcales</taxon>
        <taxon>Brevibacteriaceae</taxon>
        <taxon>Brevibacterium</taxon>
    </lineage>
</organism>
<dbReference type="GO" id="GO:0003825">
    <property type="term" value="F:alpha,alpha-trehalose-phosphate synthase (UDP-forming) activity"/>
    <property type="evidence" value="ECO:0007669"/>
    <property type="project" value="TreeGrafter"/>
</dbReference>
<feature type="non-terminal residue" evidence="3">
    <location>
        <position position="1"/>
    </location>
</feature>
<dbReference type="Gene3D" id="3.40.50.2000">
    <property type="entry name" value="Glycogen Phosphorylase B"/>
    <property type="match status" value="1"/>
</dbReference>
<accession>A0A2N6V9Q8</accession>
<protein>
    <submittedName>
        <fullName evidence="3">Trehalose-6-phosphate synthase</fullName>
    </submittedName>
</protein>
<dbReference type="InterPro" id="IPR001830">
    <property type="entry name" value="Glyco_trans_20"/>
</dbReference>
<feature type="non-terminal residue" evidence="3">
    <location>
        <position position="94"/>
    </location>
</feature>
<feature type="region of interest" description="Disordered" evidence="2">
    <location>
        <begin position="67"/>
        <end position="94"/>
    </location>
</feature>
<name>A0A2N6V9Q8_9MICO</name>
<dbReference type="Proteomes" id="UP000235598">
    <property type="component" value="Unassembled WGS sequence"/>
</dbReference>
<evidence type="ECO:0000313" key="4">
    <source>
        <dbReference type="Proteomes" id="UP000235598"/>
    </source>
</evidence>
<feature type="compositionally biased region" description="Polar residues" evidence="2">
    <location>
        <begin position="72"/>
        <end position="94"/>
    </location>
</feature>
<evidence type="ECO:0000256" key="2">
    <source>
        <dbReference type="SAM" id="MobiDB-lite"/>
    </source>
</evidence>
<reference evidence="3 4" key="1">
    <citation type="submission" date="2017-09" db="EMBL/GenBank/DDBJ databases">
        <title>Bacterial strain isolated from the female urinary microbiota.</title>
        <authorList>
            <person name="Thomas-White K."/>
            <person name="Kumar N."/>
            <person name="Forster S."/>
            <person name="Putonti C."/>
            <person name="Lawley T."/>
            <person name="Wolfe A.J."/>
        </authorList>
    </citation>
    <scope>NUCLEOTIDE SEQUENCE [LARGE SCALE GENOMIC DNA]</scope>
    <source>
        <strain evidence="3 4">UMB1301</strain>
    </source>
</reference>
<dbReference type="EMBL" id="PNHK01000895">
    <property type="protein sequence ID" value="PMC95932.1"/>
    <property type="molecule type" value="Genomic_DNA"/>
</dbReference>